<evidence type="ECO:0000256" key="2">
    <source>
        <dbReference type="ARBA" id="ARBA00023125"/>
    </source>
</evidence>
<comment type="caution">
    <text evidence="6">The sequence shown here is derived from an EMBL/GenBank/DDBJ whole genome shotgun (WGS) entry which is preliminary data.</text>
</comment>
<dbReference type="PANTHER" id="PTHR47506">
    <property type="entry name" value="TRANSCRIPTIONAL REGULATORY PROTEIN"/>
    <property type="match status" value="1"/>
</dbReference>
<dbReference type="SUPFAM" id="SSF48498">
    <property type="entry name" value="Tetracyclin repressor-like, C-terminal domain"/>
    <property type="match status" value="1"/>
</dbReference>
<reference evidence="6 7" key="1">
    <citation type="submission" date="2020-05" db="EMBL/GenBank/DDBJ databases">
        <title>Flexivirga sp. ID2601S isolated from air conditioner.</title>
        <authorList>
            <person name="Kim D.H."/>
        </authorList>
    </citation>
    <scope>NUCLEOTIDE SEQUENCE [LARGE SCALE GENOMIC DNA]</scope>
    <source>
        <strain evidence="6 7">ID2601S</strain>
    </source>
</reference>
<sequence length="212" mass="23054">MTCTTINTERSIYNEGVTEATRGRPRSFDRDAGLDKAIRLFWRHGYEATSMRDLTTALGISAPSLYRAYGDKRTLFAEAVAAYDRVYGGFIDRALAEEPTARDVAFRLFAEAPARYTQRDLPSGCLVVSGDAGTHDPEVGRLLSGLRNAKVDRLAARIRADIRAGTLDGDVDARALARFTMGALTGLAEAARDGAGRAELRRVGEVAARAWP</sequence>
<proteinExistence type="predicted"/>
<evidence type="ECO:0000256" key="1">
    <source>
        <dbReference type="ARBA" id="ARBA00023015"/>
    </source>
</evidence>
<feature type="domain" description="HTH tetR-type" evidence="5">
    <location>
        <begin position="27"/>
        <end position="87"/>
    </location>
</feature>
<keyword evidence="7" id="KW-1185">Reference proteome</keyword>
<dbReference type="EMBL" id="JABENB010000002">
    <property type="protein sequence ID" value="NNG40516.1"/>
    <property type="molecule type" value="Genomic_DNA"/>
</dbReference>
<keyword evidence="3" id="KW-0804">Transcription</keyword>
<dbReference type="InterPro" id="IPR036271">
    <property type="entry name" value="Tet_transcr_reg_TetR-rel_C_sf"/>
</dbReference>
<dbReference type="Gene3D" id="1.10.10.60">
    <property type="entry name" value="Homeodomain-like"/>
    <property type="match status" value="1"/>
</dbReference>
<dbReference type="AlphaFoldDB" id="A0A849ALY1"/>
<organism evidence="6 7">
    <name type="scientific">Flexivirga aerilata</name>
    <dbReference type="NCBI Taxonomy" id="1656889"/>
    <lineage>
        <taxon>Bacteria</taxon>
        <taxon>Bacillati</taxon>
        <taxon>Actinomycetota</taxon>
        <taxon>Actinomycetes</taxon>
        <taxon>Micrococcales</taxon>
        <taxon>Dermacoccaceae</taxon>
        <taxon>Flexivirga</taxon>
    </lineage>
</organism>
<dbReference type="Pfam" id="PF00440">
    <property type="entry name" value="TetR_N"/>
    <property type="match status" value="1"/>
</dbReference>
<dbReference type="PANTHER" id="PTHR47506:SF1">
    <property type="entry name" value="HTH-TYPE TRANSCRIPTIONAL REGULATOR YJDC"/>
    <property type="match status" value="1"/>
</dbReference>
<evidence type="ECO:0000256" key="3">
    <source>
        <dbReference type="ARBA" id="ARBA00023163"/>
    </source>
</evidence>
<dbReference type="Proteomes" id="UP000557772">
    <property type="component" value="Unassembled WGS sequence"/>
</dbReference>
<evidence type="ECO:0000259" key="5">
    <source>
        <dbReference type="PROSITE" id="PS50977"/>
    </source>
</evidence>
<dbReference type="InterPro" id="IPR001647">
    <property type="entry name" value="HTH_TetR"/>
</dbReference>
<feature type="DNA-binding region" description="H-T-H motif" evidence="4">
    <location>
        <begin position="50"/>
        <end position="69"/>
    </location>
</feature>
<dbReference type="GO" id="GO:0003677">
    <property type="term" value="F:DNA binding"/>
    <property type="evidence" value="ECO:0007669"/>
    <property type="project" value="UniProtKB-UniRule"/>
</dbReference>
<dbReference type="PROSITE" id="PS50977">
    <property type="entry name" value="HTH_TETR_2"/>
    <property type="match status" value="1"/>
</dbReference>
<gene>
    <name evidence="6" type="ORF">HJ588_14700</name>
</gene>
<accession>A0A849ALY1</accession>
<dbReference type="Gene3D" id="1.10.357.10">
    <property type="entry name" value="Tetracycline Repressor, domain 2"/>
    <property type="match status" value="1"/>
</dbReference>
<keyword evidence="2 4" id="KW-0238">DNA-binding</keyword>
<dbReference type="InterPro" id="IPR009057">
    <property type="entry name" value="Homeodomain-like_sf"/>
</dbReference>
<name>A0A849ALY1_9MICO</name>
<protein>
    <submittedName>
        <fullName evidence="6">TetR/AcrR family transcriptional regulator</fullName>
    </submittedName>
</protein>
<evidence type="ECO:0000313" key="7">
    <source>
        <dbReference type="Proteomes" id="UP000557772"/>
    </source>
</evidence>
<evidence type="ECO:0000256" key="4">
    <source>
        <dbReference type="PROSITE-ProRule" id="PRU00335"/>
    </source>
</evidence>
<keyword evidence="1" id="KW-0805">Transcription regulation</keyword>
<dbReference type="SUPFAM" id="SSF46689">
    <property type="entry name" value="Homeodomain-like"/>
    <property type="match status" value="1"/>
</dbReference>
<evidence type="ECO:0000313" key="6">
    <source>
        <dbReference type="EMBL" id="NNG40516.1"/>
    </source>
</evidence>